<gene>
    <name evidence="1" type="ORF">DBW69_01695</name>
</gene>
<proteinExistence type="predicted"/>
<reference evidence="1 2" key="1">
    <citation type="journal article" date="2018" name="Microbiome">
        <title>Fine metagenomic profile of the Mediterranean stratified and mixed water columns revealed by assembly and recruitment.</title>
        <authorList>
            <person name="Haro-Moreno J.M."/>
            <person name="Lopez-Perez M."/>
            <person name="De La Torre J.R."/>
            <person name="Picazo A."/>
            <person name="Camacho A."/>
            <person name="Rodriguez-Valera F."/>
        </authorList>
    </citation>
    <scope>NUCLEOTIDE SEQUENCE [LARGE SCALE GENOMIC DNA]</scope>
    <source>
        <strain evidence="1">MED-G55</strain>
    </source>
</reference>
<dbReference type="Pfam" id="PF00494">
    <property type="entry name" value="SQS_PSY"/>
    <property type="match status" value="1"/>
</dbReference>
<dbReference type="InterPro" id="IPR002060">
    <property type="entry name" value="Squ/phyt_synthse"/>
</dbReference>
<organism evidence="1 2">
    <name type="scientific">PS1 clade bacterium</name>
    <dbReference type="NCBI Taxonomy" id="2175152"/>
    <lineage>
        <taxon>Bacteria</taxon>
        <taxon>Pseudomonadati</taxon>
        <taxon>Pseudomonadota</taxon>
        <taxon>Alphaproteobacteria</taxon>
        <taxon>PS1 clade</taxon>
    </lineage>
</organism>
<protein>
    <recommendedName>
        <fullName evidence="3">Phytoene synthase</fullName>
    </recommendedName>
</protein>
<dbReference type="AlphaFoldDB" id="A0A368E1Z0"/>
<comment type="caution">
    <text evidence="1">The sequence shown here is derived from an EMBL/GenBank/DDBJ whole genome shotgun (WGS) entry which is preliminary data.</text>
</comment>
<dbReference type="SUPFAM" id="SSF48576">
    <property type="entry name" value="Terpenoid synthases"/>
    <property type="match status" value="1"/>
</dbReference>
<evidence type="ECO:0008006" key="3">
    <source>
        <dbReference type="Google" id="ProtNLM"/>
    </source>
</evidence>
<name>A0A368E1Z0_9PROT</name>
<accession>A0A368E1Z0</accession>
<sequence length="233" mass="26340">MQDIAIFRDELRSLDGDLFLCHLFTPEHQRTDMLTLYSIYADSARIPFIVSEPMLGAIRYQWWREVIDGKHVDTAPVSGYLNTSNLPQNLLHKLIDAREGLFDKEQPSLSDIELSARDIGVPFMKTALSVLSENTKDDLPDGLLDAAGSGFELLRLSTAYPNEIQEDIIVAARTKLQKAADLFNGMSRKQRKALLPAFLIIGLSKRHVQNIDKGRSLFFYQLQLLKMAFTGKL</sequence>
<dbReference type="Proteomes" id="UP000252132">
    <property type="component" value="Unassembled WGS sequence"/>
</dbReference>
<evidence type="ECO:0000313" key="2">
    <source>
        <dbReference type="Proteomes" id="UP000252132"/>
    </source>
</evidence>
<evidence type="ECO:0000313" key="1">
    <source>
        <dbReference type="EMBL" id="RCL78128.1"/>
    </source>
</evidence>
<dbReference type="InterPro" id="IPR008949">
    <property type="entry name" value="Isoprenoid_synthase_dom_sf"/>
</dbReference>
<dbReference type="EMBL" id="QOQF01000003">
    <property type="protein sequence ID" value="RCL78128.1"/>
    <property type="molecule type" value="Genomic_DNA"/>
</dbReference>